<organism evidence="4 5">
    <name type="scientific">Entomortierella parvispora</name>
    <dbReference type="NCBI Taxonomy" id="205924"/>
    <lineage>
        <taxon>Eukaryota</taxon>
        <taxon>Fungi</taxon>
        <taxon>Fungi incertae sedis</taxon>
        <taxon>Mucoromycota</taxon>
        <taxon>Mortierellomycotina</taxon>
        <taxon>Mortierellomycetes</taxon>
        <taxon>Mortierellales</taxon>
        <taxon>Mortierellaceae</taxon>
        <taxon>Entomortierella</taxon>
    </lineage>
</organism>
<feature type="chain" id="PRO_5040221223" evidence="3">
    <location>
        <begin position="35"/>
        <end position="588"/>
    </location>
</feature>
<evidence type="ECO:0000313" key="5">
    <source>
        <dbReference type="Proteomes" id="UP000827284"/>
    </source>
</evidence>
<proteinExistence type="predicted"/>
<dbReference type="Gene3D" id="2.120.10.80">
    <property type="entry name" value="Kelch-type beta propeller"/>
    <property type="match status" value="1"/>
</dbReference>
<sequence length="588" mass="63384">MLKTLDLDVRRRLSRRILHFGFVLILVFLSSTNAGTISPPSTSRGEYATVNNIFYVHGGSRSADGTQFTPEIFSLDLTVPWNDQSPPWSALPSGLAPSPFQQSMAVMGDKSALVLWDAQHFQITTFLLSSNVWMPPYTYSTSNINWGGLKAVIPPPAPPGVLGTIYMPASDFSKMIMFGGATGNFSSITSHGSIYILDLTTLTWSQGVDAPASEFRFGHSCAINGDSFIAWGGSTLQTMMSSTPLIYNIPLNQWVHDFVVSGPLPTNANSTGASPSGGAGSQPSGSPSTGPPSTEKSSGKGGIIGGVICGVIVLAAVGFFFYKRSQKHQRIPPLTEVTKGQDGREYVPQVDDGSQPQKTQWIPLQESERSPQMQPSDFSYVKDGSPLTYLQPPVIPSEPPQSPTTSAFSPYPDRPTYQANSPHMPTYQATGSYPASPVSSVLSPTVYATAYSKESPPSPPKLSPRPAQNPQGVMGGYGSAPQTLLITGNNINSPTIELRGPQQMDPMSISMMDGPSVAAPSGRNVAYFPPQPHPLSQISFQAMPEPIVAANEEMMVKKLALMKAQYEFELSRIRLEQESLVERQRRQA</sequence>
<feature type="region of interest" description="Disordered" evidence="1">
    <location>
        <begin position="450"/>
        <end position="502"/>
    </location>
</feature>
<evidence type="ECO:0000256" key="1">
    <source>
        <dbReference type="SAM" id="MobiDB-lite"/>
    </source>
</evidence>
<protein>
    <submittedName>
        <fullName evidence="4">Uncharacterized protein</fullName>
    </submittedName>
</protein>
<reference evidence="4" key="1">
    <citation type="submission" date="2021-11" db="EMBL/GenBank/DDBJ databases">
        <authorList>
            <person name="Herlambang A."/>
            <person name="Guo Y."/>
            <person name="Takashima Y."/>
            <person name="Nishizawa T."/>
        </authorList>
    </citation>
    <scope>NUCLEOTIDE SEQUENCE</scope>
    <source>
        <strain evidence="4">E1425</strain>
    </source>
</reference>
<dbReference type="Proteomes" id="UP000827284">
    <property type="component" value="Unassembled WGS sequence"/>
</dbReference>
<dbReference type="AlphaFoldDB" id="A0A9P3LVY4"/>
<dbReference type="OrthoDB" id="432528at2759"/>
<name>A0A9P3LVY4_9FUNG</name>
<evidence type="ECO:0000313" key="4">
    <source>
        <dbReference type="EMBL" id="GJJ72474.1"/>
    </source>
</evidence>
<comment type="caution">
    <text evidence="4">The sequence shown here is derived from an EMBL/GenBank/DDBJ whole genome shotgun (WGS) entry which is preliminary data.</text>
</comment>
<evidence type="ECO:0000256" key="3">
    <source>
        <dbReference type="SAM" id="SignalP"/>
    </source>
</evidence>
<keyword evidence="3" id="KW-0732">Signal</keyword>
<keyword evidence="2" id="KW-0812">Transmembrane</keyword>
<gene>
    <name evidence="4" type="ORF">EMPS_04832</name>
</gene>
<keyword evidence="2" id="KW-0472">Membrane</keyword>
<reference evidence="4" key="2">
    <citation type="journal article" date="2022" name="Microbiol. Resour. Announc.">
        <title>Whole-Genome Sequence of Entomortierella parvispora E1425, a Mucoromycotan Fungus Associated with Burkholderiaceae-Related Endosymbiotic Bacteria.</title>
        <authorList>
            <person name="Herlambang A."/>
            <person name="Guo Y."/>
            <person name="Takashima Y."/>
            <person name="Narisawa K."/>
            <person name="Ohta H."/>
            <person name="Nishizawa T."/>
        </authorList>
    </citation>
    <scope>NUCLEOTIDE SEQUENCE</scope>
    <source>
        <strain evidence="4">E1425</strain>
    </source>
</reference>
<feature type="compositionally biased region" description="Low complexity" evidence="1">
    <location>
        <begin position="281"/>
        <end position="296"/>
    </location>
</feature>
<keyword evidence="5" id="KW-1185">Reference proteome</keyword>
<feature type="signal peptide" evidence="3">
    <location>
        <begin position="1"/>
        <end position="34"/>
    </location>
</feature>
<feature type="region of interest" description="Disordered" evidence="1">
    <location>
        <begin position="333"/>
        <end position="358"/>
    </location>
</feature>
<feature type="transmembrane region" description="Helical" evidence="2">
    <location>
        <begin position="301"/>
        <end position="322"/>
    </location>
</feature>
<keyword evidence="2" id="KW-1133">Transmembrane helix</keyword>
<dbReference type="InterPro" id="IPR011043">
    <property type="entry name" value="Gal_Oxase/kelch_b-propeller"/>
</dbReference>
<feature type="compositionally biased region" description="Pro residues" evidence="1">
    <location>
        <begin position="393"/>
        <end position="402"/>
    </location>
</feature>
<feature type="region of interest" description="Disordered" evidence="1">
    <location>
        <begin position="266"/>
        <end position="299"/>
    </location>
</feature>
<evidence type="ECO:0000256" key="2">
    <source>
        <dbReference type="SAM" id="Phobius"/>
    </source>
</evidence>
<dbReference type="InterPro" id="IPR015915">
    <property type="entry name" value="Kelch-typ_b-propeller"/>
</dbReference>
<dbReference type="EMBL" id="BQFW01000007">
    <property type="protein sequence ID" value="GJJ72474.1"/>
    <property type="molecule type" value="Genomic_DNA"/>
</dbReference>
<feature type="compositionally biased region" description="Polar residues" evidence="1">
    <location>
        <begin position="480"/>
        <end position="495"/>
    </location>
</feature>
<feature type="region of interest" description="Disordered" evidence="1">
    <location>
        <begin position="389"/>
        <end position="412"/>
    </location>
</feature>
<accession>A0A9P3LVY4</accession>
<dbReference type="SUPFAM" id="SSF50965">
    <property type="entry name" value="Galactose oxidase, central domain"/>
    <property type="match status" value="1"/>
</dbReference>